<keyword evidence="2" id="KW-1185">Reference proteome</keyword>
<evidence type="ECO:0000313" key="1">
    <source>
        <dbReference type="EMBL" id="KZF21687.1"/>
    </source>
</evidence>
<proteinExistence type="predicted"/>
<reference evidence="1 2" key="1">
    <citation type="journal article" date="2016" name="Fungal Biol.">
        <title>The genome of Xylona heveae provides a window into fungal endophytism.</title>
        <authorList>
            <person name="Gazis R."/>
            <person name="Kuo A."/>
            <person name="Riley R."/>
            <person name="LaButti K."/>
            <person name="Lipzen A."/>
            <person name="Lin J."/>
            <person name="Amirebrahimi M."/>
            <person name="Hesse C.N."/>
            <person name="Spatafora J.W."/>
            <person name="Henrissat B."/>
            <person name="Hainaut M."/>
            <person name="Grigoriev I.V."/>
            <person name="Hibbett D.S."/>
        </authorList>
    </citation>
    <scope>NUCLEOTIDE SEQUENCE [LARGE SCALE GENOMIC DNA]</scope>
    <source>
        <strain evidence="1 2">TC161</strain>
    </source>
</reference>
<dbReference type="STRING" id="1328760.A0A165G376"/>
<dbReference type="GO" id="GO:0006044">
    <property type="term" value="P:N-acetylglucosamine metabolic process"/>
    <property type="evidence" value="ECO:0007669"/>
    <property type="project" value="TreeGrafter"/>
</dbReference>
<dbReference type="PANTHER" id="PTHR35020">
    <property type="entry name" value="N-ACETYLGLUCOSAMINE-INDUCED PROTEIN 1"/>
    <property type="match status" value="1"/>
</dbReference>
<dbReference type="InterPro" id="IPR022036">
    <property type="entry name" value="DUF3605"/>
</dbReference>
<evidence type="ECO:0008006" key="3">
    <source>
        <dbReference type="Google" id="ProtNLM"/>
    </source>
</evidence>
<dbReference type="GeneID" id="28897980"/>
<dbReference type="AlphaFoldDB" id="A0A165G376"/>
<sequence length="201" mass="23084">MTGPAPFQLNDTDREILSMTDEQYQFHTWEDLKKIIANNDLAVLKRKPSDLVRYIAWSSGVKEQYGTITKYICEERLHWPPLISADGGVAFTYNNPTPFADPADYKILRNDWPYGVTPDITHMVVWLKTPIPIDSQTGDLTPESRMLIDAFVDKTFTSRLGPERVQWFKNWAQLQSVRGLEHVHVLLKDAPPELIKELTGE</sequence>
<dbReference type="Proteomes" id="UP000076632">
    <property type="component" value="Unassembled WGS sequence"/>
</dbReference>
<gene>
    <name evidence="1" type="ORF">L228DRAFT_248411</name>
</gene>
<name>A0A165G376_XYLHT</name>
<dbReference type="PANTHER" id="PTHR35020:SF2">
    <property type="entry name" value="N-ACETYLGLUCOSAMINE-INDUCED PROTEIN 1"/>
    <property type="match status" value="1"/>
</dbReference>
<accession>A0A165G376</accession>
<dbReference type="EMBL" id="KV407460">
    <property type="protein sequence ID" value="KZF21687.1"/>
    <property type="molecule type" value="Genomic_DNA"/>
</dbReference>
<protein>
    <recommendedName>
        <fullName evidence="3">N-acetylglucosamine-induced protein 1</fullName>
    </recommendedName>
</protein>
<dbReference type="RefSeq" id="XP_018187242.1">
    <property type="nucleotide sequence ID" value="XM_018332843.1"/>
</dbReference>
<dbReference type="InParanoid" id="A0A165G376"/>
<dbReference type="Pfam" id="PF12239">
    <property type="entry name" value="DUF3605"/>
    <property type="match status" value="1"/>
</dbReference>
<dbReference type="OrthoDB" id="498286at2759"/>
<dbReference type="GO" id="GO:0005737">
    <property type="term" value="C:cytoplasm"/>
    <property type="evidence" value="ECO:0007669"/>
    <property type="project" value="TreeGrafter"/>
</dbReference>
<dbReference type="FunCoup" id="A0A165G376">
    <property type="interactions" value="1"/>
</dbReference>
<organism evidence="1 2">
    <name type="scientific">Xylona heveae (strain CBS 132557 / TC161)</name>
    <dbReference type="NCBI Taxonomy" id="1328760"/>
    <lineage>
        <taxon>Eukaryota</taxon>
        <taxon>Fungi</taxon>
        <taxon>Dikarya</taxon>
        <taxon>Ascomycota</taxon>
        <taxon>Pezizomycotina</taxon>
        <taxon>Xylonomycetes</taxon>
        <taxon>Xylonales</taxon>
        <taxon>Xylonaceae</taxon>
        <taxon>Xylona</taxon>
    </lineage>
</organism>
<dbReference type="OMA" id="YHDWEDL"/>
<evidence type="ECO:0000313" key="2">
    <source>
        <dbReference type="Proteomes" id="UP000076632"/>
    </source>
</evidence>